<sequence length="867" mass="90035">MLHKRMQKDSEVQPPLSVVNRTVNLAVTSAAQSAEGQMPAASRNTTVMTSPVTSMGSAKWTDSHVQPTASFGIGPALQLRGPQVVFPPGMSTEARIEHLLRNASMSLAASADVAPPPYSVATSKTPGFTTSAAVTSLEQAFGNNNPTMFPSGAAQTFSHSLQQQQQHISGIPMSSNAVASTLSVSAAYATAMQKMQAVNMSVPQGVYTVCLPGVVSPAVDMSHSLPRTASEFLSSLANMTSSVESSTSQSAVGRLPVTVTQAALNCVANAIETSATLVTVNQATMSPCVNSTVISNTQPDAAENYSVASAGPTAPTSVGIVSQLPRGLSARALPPTCGCDLMNGTITAASITAVGISVPPLTSIESHAATPVLARSESLSSAGTTIKTVTVASSTVTHPTDSGNNRNYDAVNLSAVDSTTLSSQKTCIAVAMASTNMSLVSTVTAPGLRLPASHLHPELTTTVTSVLSSRVTDNVQQHHNTNATTRSLEDNLLHRQVSSSQSKSALTVHSAIPHTSSGNQSHTETVKSLEDNMQRERDGRSVTQSVDASGSSALKSEHSSADQTRHLAPCVSVYTANSQLEQQSAVTVLHQNHDSDLSSQSACDFDSGTSTQQDAVENHHQSPTTEDSEATIKHHADKETTKATLVKTGDNVITVGFAISKGQSVVDLSSSVLSEKLSLCAKDGDVPCLSKPSQPLNRQQEQGVCVPKTCVMDKLLLKNPDVRMTVLNSNDGADQAVSAVYSSVKSCVSCVQSGRSEPRAVLPGGCRTQEGHSSLAVNGNEISVSVERGETTYALDQGRAYVKWKDGTCFGASTVAGVGCIDGTVACSPAMSHCAAKEVSSLSNVSSQGAGMSHSAHSGNLYVYIRI</sequence>
<feature type="compositionally biased region" description="Basic and acidic residues" evidence="1">
    <location>
        <begin position="524"/>
        <end position="540"/>
    </location>
</feature>
<gene>
    <name evidence="2" type="ORF">NP493_8451g00001</name>
</gene>
<protein>
    <submittedName>
        <fullName evidence="2">Uncharacterized protein</fullName>
    </submittedName>
</protein>
<name>A0AAD9IP91_RIDPI</name>
<dbReference type="EMBL" id="JAODUO010008437">
    <property type="protein sequence ID" value="KAK2138168.1"/>
    <property type="molecule type" value="Genomic_DNA"/>
</dbReference>
<evidence type="ECO:0000256" key="1">
    <source>
        <dbReference type="SAM" id="MobiDB-lite"/>
    </source>
</evidence>
<feature type="compositionally biased region" description="Polar residues" evidence="1">
    <location>
        <begin position="597"/>
        <end position="625"/>
    </location>
</feature>
<organism evidence="2 3">
    <name type="scientific">Ridgeia piscesae</name>
    <name type="common">Tubeworm</name>
    <dbReference type="NCBI Taxonomy" id="27915"/>
    <lineage>
        <taxon>Eukaryota</taxon>
        <taxon>Metazoa</taxon>
        <taxon>Spiralia</taxon>
        <taxon>Lophotrochozoa</taxon>
        <taxon>Annelida</taxon>
        <taxon>Polychaeta</taxon>
        <taxon>Sedentaria</taxon>
        <taxon>Canalipalpata</taxon>
        <taxon>Sabellida</taxon>
        <taxon>Siboglinidae</taxon>
        <taxon>Ridgeia</taxon>
    </lineage>
</organism>
<accession>A0AAD9IP91</accession>
<proteinExistence type="predicted"/>
<feature type="region of interest" description="Disordered" evidence="1">
    <location>
        <begin position="495"/>
        <end position="564"/>
    </location>
</feature>
<feature type="compositionally biased region" description="Basic and acidic residues" evidence="1">
    <location>
        <begin position="555"/>
        <end position="564"/>
    </location>
</feature>
<feature type="compositionally biased region" description="Polar residues" evidence="1">
    <location>
        <begin position="541"/>
        <end position="554"/>
    </location>
</feature>
<reference evidence="2" key="1">
    <citation type="journal article" date="2023" name="Mol. Biol. Evol.">
        <title>Third-Generation Sequencing Reveals the Adaptive Role of the Epigenome in Three Deep-Sea Polychaetes.</title>
        <authorList>
            <person name="Perez M."/>
            <person name="Aroh O."/>
            <person name="Sun Y."/>
            <person name="Lan Y."/>
            <person name="Juniper S.K."/>
            <person name="Young C.R."/>
            <person name="Angers B."/>
            <person name="Qian P.Y."/>
        </authorList>
    </citation>
    <scope>NUCLEOTIDE SEQUENCE</scope>
    <source>
        <strain evidence="2">R07B-5</strain>
    </source>
</reference>
<evidence type="ECO:0000313" key="3">
    <source>
        <dbReference type="Proteomes" id="UP001209878"/>
    </source>
</evidence>
<feature type="region of interest" description="Disordered" evidence="1">
    <location>
        <begin position="591"/>
        <end position="638"/>
    </location>
</feature>
<evidence type="ECO:0000313" key="2">
    <source>
        <dbReference type="EMBL" id="KAK2138168.1"/>
    </source>
</evidence>
<comment type="caution">
    <text evidence="2">The sequence shown here is derived from an EMBL/GenBank/DDBJ whole genome shotgun (WGS) entry which is preliminary data.</text>
</comment>
<dbReference type="AlphaFoldDB" id="A0AAD9IP91"/>
<keyword evidence="3" id="KW-1185">Reference proteome</keyword>
<dbReference type="Proteomes" id="UP001209878">
    <property type="component" value="Unassembled WGS sequence"/>
</dbReference>
<feature type="compositionally biased region" description="Polar residues" evidence="1">
    <location>
        <begin position="496"/>
        <end position="523"/>
    </location>
</feature>